<organism evidence="2 3">
    <name type="scientific">Pomacea canaliculata</name>
    <name type="common">Golden apple snail</name>
    <dbReference type="NCBI Taxonomy" id="400727"/>
    <lineage>
        <taxon>Eukaryota</taxon>
        <taxon>Metazoa</taxon>
        <taxon>Spiralia</taxon>
        <taxon>Lophotrochozoa</taxon>
        <taxon>Mollusca</taxon>
        <taxon>Gastropoda</taxon>
        <taxon>Caenogastropoda</taxon>
        <taxon>Architaenioglossa</taxon>
        <taxon>Ampullarioidea</taxon>
        <taxon>Ampullariidae</taxon>
        <taxon>Pomacea</taxon>
    </lineage>
</organism>
<comment type="caution">
    <text evidence="2">The sequence shown here is derived from an EMBL/GenBank/DDBJ whole genome shotgun (WGS) entry which is preliminary data.</text>
</comment>
<dbReference type="EMBL" id="PZQS01000004">
    <property type="protein sequence ID" value="PVD33141.1"/>
    <property type="molecule type" value="Genomic_DNA"/>
</dbReference>
<keyword evidence="3" id="KW-1185">Reference proteome</keyword>
<name>A0A2T7PI86_POMCA</name>
<sequence>MLIGGVEDVDRRLPTSGRSLLPRSGGQGRQKGLEVKVVNSEKDETNEKSDDGQRFTPSTRSSVQVSYGEEAGDNTQAGARASTADQA</sequence>
<proteinExistence type="predicted"/>
<evidence type="ECO:0000313" key="2">
    <source>
        <dbReference type="EMBL" id="PVD33141.1"/>
    </source>
</evidence>
<dbReference type="Proteomes" id="UP000245119">
    <property type="component" value="Linkage Group LG4"/>
</dbReference>
<accession>A0A2T7PI86</accession>
<dbReference type="AlphaFoldDB" id="A0A2T7PI86"/>
<protein>
    <submittedName>
        <fullName evidence="2">Uncharacterized protein</fullName>
    </submittedName>
</protein>
<gene>
    <name evidence="2" type="ORF">C0Q70_08590</name>
</gene>
<evidence type="ECO:0000313" key="3">
    <source>
        <dbReference type="Proteomes" id="UP000245119"/>
    </source>
</evidence>
<feature type="compositionally biased region" description="Polar residues" evidence="1">
    <location>
        <begin position="55"/>
        <end position="65"/>
    </location>
</feature>
<feature type="compositionally biased region" description="Basic and acidic residues" evidence="1">
    <location>
        <begin position="31"/>
        <end position="53"/>
    </location>
</feature>
<reference evidence="2 3" key="1">
    <citation type="submission" date="2018-04" db="EMBL/GenBank/DDBJ databases">
        <title>The genome of golden apple snail Pomacea canaliculata provides insight into stress tolerance and invasive adaptation.</title>
        <authorList>
            <person name="Liu C."/>
            <person name="Liu B."/>
            <person name="Ren Y."/>
            <person name="Zhang Y."/>
            <person name="Wang H."/>
            <person name="Li S."/>
            <person name="Jiang F."/>
            <person name="Yin L."/>
            <person name="Zhang G."/>
            <person name="Qian W."/>
            <person name="Fan W."/>
        </authorList>
    </citation>
    <scope>NUCLEOTIDE SEQUENCE [LARGE SCALE GENOMIC DNA]</scope>
    <source>
        <strain evidence="2">SZHN2017</strain>
        <tissue evidence="2">Muscle</tissue>
    </source>
</reference>
<evidence type="ECO:0000256" key="1">
    <source>
        <dbReference type="SAM" id="MobiDB-lite"/>
    </source>
</evidence>
<feature type="compositionally biased region" description="Polar residues" evidence="1">
    <location>
        <begin position="73"/>
        <end position="87"/>
    </location>
</feature>
<feature type="region of interest" description="Disordered" evidence="1">
    <location>
        <begin position="1"/>
        <end position="87"/>
    </location>
</feature>